<dbReference type="STRING" id="1307839.L21SP5_03210"/>
<evidence type="ECO:0000313" key="2">
    <source>
        <dbReference type="Proteomes" id="UP000064893"/>
    </source>
</evidence>
<gene>
    <name evidence="1" type="ORF">L21SP5_03210</name>
</gene>
<sequence>MRLTIFIVFLFISEMVQGQTTFLNRPSKTESAIVLEKGIFQMESTYETELIGESDEREKETLFPGIMLRYGLGWGIELRIANQYETYSDKFVSNRGFSDIDVGAKIKLFKGNDEETEVALISHFFLPTGSNGISNERVGNESLVLVWHGLTEKLGIEYNIGYSNFEIDSEKGNFVYSFVSDYEINDNFGLFIETYGELIEFKELEASFDFGLAYQLTDNLEFELAAGKGINYEMYFGFIGLSWRIGEQED</sequence>
<dbReference type="InterPro" id="IPR025737">
    <property type="entry name" value="FApF"/>
</dbReference>
<evidence type="ECO:0000313" key="1">
    <source>
        <dbReference type="EMBL" id="ALO16825.1"/>
    </source>
</evidence>
<organism evidence="1 2">
    <name type="scientific">Salinivirga cyanobacteriivorans</name>
    <dbReference type="NCBI Taxonomy" id="1307839"/>
    <lineage>
        <taxon>Bacteria</taxon>
        <taxon>Pseudomonadati</taxon>
        <taxon>Bacteroidota</taxon>
        <taxon>Bacteroidia</taxon>
        <taxon>Bacteroidales</taxon>
        <taxon>Salinivirgaceae</taxon>
        <taxon>Salinivirga</taxon>
    </lineage>
</organism>
<keyword evidence="2" id="KW-1185">Reference proteome</keyword>
<proteinExistence type="predicted"/>
<name>A0A0S2I360_9BACT</name>
<reference evidence="1 2" key="1">
    <citation type="submission" date="2015-11" db="EMBL/GenBank/DDBJ databases">
        <title>Description and complete genome sequence of a novel strain predominating in hypersaline microbial mats and representing a new family of the Bacteriodetes phylum.</title>
        <authorList>
            <person name="Spring S."/>
            <person name="Bunk B."/>
            <person name="Sproer C."/>
            <person name="Klenk H.-P."/>
        </authorList>
    </citation>
    <scope>NUCLEOTIDE SEQUENCE [LARGE SCALE GENOMIC DNA]</scope>
    <source>
        <strain evidence="1 2">L21-Spi-D4</strain>
    </source>
</reference>
<dbReference type="EMBL" id="CP013118">
    <property type="protein sequence ID" value="ALO16825.1"/>
    <property type="molecule type" value="Genomic_DNA"/>
</dbReference>
<dbReference type="Pfam" id="PF13557">
    <property type="entry name" value="Phenol_MetA_deg"/>
    <property type="match status" value="1"/>
</dbReference>
<protein>
    <recommendedName>
        <fullName evidence="3">Transporter</fullName>
    </recommendedName>
</protein>
<evidence type="ECO:0008006" key="3">
    <source>
        <dbReference type="Google" id="ProtNLM"/>
    </source>
</evidence>
<dbReference type="KEGG" id="blq:L21SP5_03210"/>
<dbReference type="Proteomes" id="UP000064893">
    <property type="component" value="Chromosome"/>
</dbReference>
<dbReference type="AlphaFoldDB" id="A0A0S2I360"/>
<accession>A0A0S2I360</accession>